<evidence type="ECO:0000313" key="2">
    <source>
        <dbReference type="Proteomes" id="UP000831701"/>
    </source>
</evidence>
<keyword evidence="2" id="KW-1185">Reference proteome</keyword>
<gene>
    <name evidence="1" type="ORF">L3Q82_017667</name>
</gene>
<name>A0ACB8VNK4_9TELE</name>
<dbReference type="EMBL" id="CM041550">
    <property type="protein sequence ID" value="KAI3356452.1"/>
    <property type="molecule type" value="Genomic_DNA"/>
</dbReference>
<sequence>MHVILLAPEEEDEKQKNKQDGDKESLIEESCTPPAKDLAGFANSCSLHGINHIFVSGRLGIRQTLWALAFLTSLALFLYQAAKCAISYLEHPHVTALNEEATPEMVFPAVTICNINRFRFSALTDADIYHLANLTGLPPKNKDGHKPTDLMYPAPDMQDIFNRTGHQLEEMLMSCNFSGQNCSAEDFSVEMDFPISPAGIGICNCFSDDKVRVSSLNRALATVDVKVHDSIIRKRLQKFDFHGRCARRKPLLSKKNIDIEARLKFTRENIDKDQVFWNNVLWTDESKVELFGHQNRRHVWLKPNFQGKNLIPTVKHGGGSVMVWGCFAAAGPGQLTIIESTMNSTVYQRVLEEHVKPSVKKLKLKRNWILQHDNDPKHTSKSTKDWLKTKKWRVLEWPSQSPDLNPIEMLWGDLKRAVHARNPSNISQLKEVCIEEWGKLSSDRCQRLVDGYKKRLTEVISAKGVWVELSCCSLIQQHCTAACPSGGQIRVYTRYGKCYTFNGNKTTSRKTKQGGMGNGLEIMLDIQQDEYLPIWRETISVKLSPSCQMRQPSEIPLYSPFATLRARALFHPEDETSLEAGIRVQIHSQDEPPYIHQLGFGVSPGFQTFVSCQEQRLTYLPQPWGNCRSTSKEKFPGYDTYSISACRLLCETNEVLRVCNCRMVHMPGTADICPPSKINCVDKALVTTNKSALKLTLYLLNCCFHCVAAQLQKNSGDTCPCETPCNLTRYGKELSMVKIPSKGSARYLSRKYDKSEDYIRDNFLVLDIFFEALNYETIEQKKAYDVAGLLGDIGGQMGLFIGASILTILEILDYIYEVQCLCKPTHTHHPITIGILKLTCLLCLQQEPNDMTRSHPEGAYANTILPNHHHPHPHPHHHHAGHHGVFEDFAC</sequence>
<protein>
    <submittedName>
        <fullName evidence="1">Uncharacterized protein</fullName>
    </submittedName>
</protein>
<proteinExistence type="predicted"/>
<organism evidence="1 2">
    <name type="scientific">Scortum barcoo</name>
    <name type="common">barcoo grunter</name>
    <dbReference type="NCBI Taxonomy" id="214431"/>
    <lineage>
        <taxon>Eukaryota</taxon>
        <taxon>Metazoa</taxon>
        <taxon>Chordata</taxon>
        <taxon>Craniata</taxon>
        <taxon>Vertebrata</taxon>
        <taxon>Euteleostomi</taxon>
        <taxon>Actinopterygii</taxon>
        <taxon>Neopterygii</taxon>
        <taxon>Teleostei</taxon>
        <taxon>Neoteleostei</taxon>
        <taxon>Acanthomorphata</taxon>
        <taxon>Eupercaria</taxon>
        <taxon>Centrarchiformes</taxon>
        <taxon>Terapontoidei</taxon>
        <taxon>Terapontidae</taxon>
        <taxon>Scortum</taxon>
    </lineage>
</organism>
<reference evidence="1" key="1">
    <citation type="submission" date="2022-04" db="EMBL/GenBank/DDBJ databases">
        <title>Jade perch genome.</title>
        <authorList>
            <person name="Chao B."/>
        </authorList>
    </citation>
    <scope>NUCLEOTIDE SEQUENCE</scope>
    <source>
        <strain evidence="1">CB-2022</strain>
    </source>
</reference>
<dbReference type="Proteomes" id="UP000831701">
    <property type="component" value="Chromosome 20"/>
</dbReference>
<evidence type="ECO:0000313" key="1">
    <source>
        <dbReference type="EMBL" id="KAI3356452.1"/>
    </source>
</evidence>
<comment type="caution">
    <text evidence="1">The sequence shown here is derived from an EMBL/GenBank/DDBJ whole genome shotgun (WGS) entry which is preliminary data.</text>
</comment>
<accession>A0ACB8VNK4</accession>